<evidence type="ECO:0000256" key="5">
    <source>
        <dbReference type="ARBA" id="ARBA00022840"/>
    </source>
</evidence>
<dbReference type="InterPro" id="IPR011527">
    <property type="entry name" value="ABC1_TM_dom"/>
</dbReference>
<feature type="domain" description="ABC transmembrane type-1" evidence="10">
    <location>
        <begin position="282"/>
        <end position="551"/>
    </location>
</feature>
<dbReference type="InterPro" id="IPR044746">
    <property type="entry name" value="ABCC_6TM_D1"/>
</dbReference>
<dbReference type="InterPro" id="IPR050173">
    <property type="entry name" value="ABC_transporter_C-like"/>
</dbReference>
<dbReference type="InterPro" id="IPR017871">
    <property type="entry name" value="ABC_transporter-like_CS"/>
</dbReference>
<dbReference type="SUPFAM" id="SSF52540">
    <property type="entry name" value="P-loop containing nucleoside triphosphate hydrolases"/>
    <property type="match status" value="2"/>
</dbReference>
<feature type="domain" description="ABC transporter" evidence="9">
    <location>
        <begin position="599"/>
        <end position="830"/>
    </location>
</feature>
<evidence type="ECO:0000313" key="12">
    <source>
        <dbReference type="Proteomes" id="UP000824998"/>
    </source>
</evidence>
<dbReference type="InterPro" id="IPR036640">
    <property type="entry name" value="ABC1_TM_sf"/>
</dbReference>
<dbReference type="Gene3D" id="3.40.50.300">
    <property type="entry name" value="P-loop containing nucleotide triphosphate hydrolases"/>
    <property type="match status" value="2"/>
</dbReference>
<accession>A0A9P7Y8X3</accession>
<dbReference type="EMBL" id="MU251782">
    <property type="protein sequence ID" value="KAG9229339.1"/>
    <property type="molecule type" value="Genomic_DNA"/>
</dbReference>
<keyword evidence="2" id="KW-0813">Transport</keyword>
<proteinExistence type="predicted"/>
<dbReference type="OrthoDB" id="6500128at2759"/>
<feature type="transmembrane region" description="Helical" evidence="8">
    <location>
        <begin position="929"/>
        <end position="953"/>
    </location>
</feature>
<comment type="subcellular location">
    <subcellularLocation>
        <location evidence="1">Membrane</location>
        <topology evidence="1">Multi-pass membrane protein</topology>
    </subcellularLocation>
</comment>
<evidence type="ECO:0000313" key="11">
    <source>
        <dbReference type="EMBL" id="KAG9229339.1"/>
    </source>
</evidence>
<dbReference type="PANTHER" id="PTHR24223:SF345">
    <property type="entry name" value="ABC MULTIDRUG TRANSPORTER (EUROFUNG)"/>
    <property type="match status" value="1"/>
</dbReference>
<feature type="transmembrane region" description="Helical" evidence="8">
    <location>
        <begin position="97"/>
        <end position="116"/>
    </location>
</feature>
<feature type="transmembrane region" description="Helical" evidence="8">
    <location>
        <begin position="32"/>
        <end position="52"/>
    </location>
</feature>
<dbReference type="SUPFAM" id="SSF90123">
    <property type="entry name" value="ABC transporter transmembrane region"/>
    <property type="match status" value="2"/>
</dbReference>
<evidence type="ECO:0000256" key="3">
    <source>
        <dbReference type="ARBA" id="ARBA00022692"/>
    </source>
</evidence>
<feature type="transmembrane region" description="Helical" evidence="8">
    <location>
        <begin position="72"/>
        <end position="91"/>
    </location>
</feature>
<dbReference type="SMART" id="SM00382">
    <property type="entry name" value="AAA"/>
    <property type="match status" value="2"/>
</dbReference>
<evidence type="ECO:0000256" key="4">
    <source>
        <dbReference type="ARBA" id="ARBA00022741"/>
    </source>
</evidence>
<dbReference type="GO" id="GO:0140359">
    <property type="term" value="F:ABC-type transporter activity"/>
    <property type="evidence" value="ECO:0007669"/>
    <property type="project" value="InterPro"/>
</dbReference>
<evidence type="ECO:0000256" key="7">
    <source>
        <dbReference type="ARBA" id="ARBA00023136"/>
    </source>
</evidence>
<dbReference type="Proteomes" id="UP000824998">
    <property type="component" value="Unassembled WGS sequence"/>
</dbReference>
<feature type="transmembrane region" description="Helical" evidence="8">
    <location>
        <begin position="1017"/>
        <end position="1045"/>
    </location>
</feature>
<dbReference type="CDD" id="cd18580">
    <property type="entry name" value="ABC_6TM_ABCC_D2"/>
    <property type="match status" value="1"/>
</dbReference>
<dbReference type="GO" id="GO:0005524">
    <property type="term" value="F:ATP binding"/>
    <property type="evidence" value="ECO:0007669"/>
    <property type="project" value="UniProtKB-KW"/>
</dbReference>
<keyword evidence="7 8" id="KW-0472">Membrane</keyword>
<sequence length="1487" mass="164399">MEFPGCPGDGFFGPVVQDCRDNFDFTIKFERIFFSLTPGFVFIVAGLARIVALVRLPKLDTSRGYLLKGLKLIISSTFAALSLALLVFSSLTSRPKSLSLFSSVVDLISALCIVTLSPLEHSRSPRPSLLLELYLLVTLLLDFARSRTFWLASITVDEFNYCRLLTAGVTLKAVLLVLESLDKWKWVEKSLRKLNLEETSGVFGLSAFTWLNSLFLAGYKKILVLDDLPLLPQGMEATSLQCQLTNMMETSKANGQRYGLGLAKALTKSLAVPLSLPIVPRLGLIGFRFCQPFLIHALLDQLREPADSFVKNKGYGLIGATILIYCGISVSTALYWFLHERALCMSRGSLAGAIYTKTTQLDLAAADDAAAVTLMSTDLERIQLGFLNLHEFWANSIEVGLASWLLERQLGSAFAAPLLVVLCCISCATFTSKFTRRRQKAWMDRIQTRVGLTGNVISNMKHLKISGLAVPVEELIQNMRIGELEAAARFRTVYVLVITFGFIPMALSPVMTFTVTSKNLDSSTIFTSLSYLILLADPLTYIFQNIPYLLAAFTCLERIQDFLESNPRLDVRTSNAGTTEMELAKNDQKDQEGNPGFLVRIRNGNFGWEEDKSILKNINLEIPMSCLTVVVGPVASGKSTLCKVLLGEISSPQAQVIMGSGSAFDKVGYCAQTPYLSNSSIRESIVGLSKFDQVRYDEVIVATMLSQDISLLPAGSETKIGSGGLALSGGQKQRVSLARALYLETDTFIFDDILSGLDSDTEKQIFHRVFGPEGILRRRNATIVLCTHSIHNLPTADFIIALSQDGKIAEQGGFQTLIHNGKYVSSLAVRPIEMSETLKCLSPKEPESSRSQTVNAAPLVSFDYIDDRVRMTGDSTVHKHYLASLGTTSIVAFMIFGLGWGFFYNWGNVWLTFWAKDVSSEHPSRPNSFYIGLYAIFQVAYVASMFFVFLVCFRTMIQVSGSKLHKAALNTMVNAPLSFFATTDVGVVLNLFSQDMTLIDNELPIAVTNLALDICNALGMAAVIATASPFLIMTYPFLLGAFYIVQKLYLRTSRQLRLLDLEAKSPLYTHFLDTMQGLATFRAFGWIQDGIDVNNRLLNTSQKPAYLLAMVQRWLLFYLQVIVAILAIVVVTLATQLRSSTSMTGVSLVTLMTFGDILNYIMRWYTQIETSIGAVGRLKSFSDKVKPEGIDDQEMEVPNGWPLKGAIKIEGVSASYNTTHNHTIEIGDDDTGQAIESTENLALNDICLFVKPREKVGICGRSGSGKSSAILLLLKLLDPLRSCSDNIIIDDIPLHKINRSTLRQRIIAVPQDPIFLPGTTSFMTNLDPFNTATESDCQVVLKTVGLWKLVEERGGLSKGLSANTLSQGQKQLFNLARAILRRHIRTREIEAEFGVATYEMGFGGILLLDEISSSVDQETDRMMQQIILEEFKSYTIVMVSHRLEMMISFDTVLVMDKGSVVESGDPMVLKEQAGSRFGELWRSGNRA</sequence>
<dbReference type="FunFam" id="1.20.1560.10:FF:000055">
    <property type="entry name" value="ABC multidrug transporter (Eurofung)"/>
    <property type="match status" value="1"/>
</dbReference>
<feature type="transmembrane region" description="Helical" evidence="8">
    <location>
        <begin position="1115"/>
        <end position="1137"/>
    </location>
</feature>
<reference evidence="11" key="1">
    <citation type="journal article" date="2021" name="IMA Fungus">
        <title>Genomic characterization of three marine fungi, including Emericellopsis atlantica sp. nov. with signatures of a generalist lifestyle and marine biomass degradation.</title>
        <authorList>
            <person name="Hagestad O.C."/>
            <person name="Hou L."/>
            <person name="Andersen J.H."/>
            <person name="Hansen E.H."/>
            <person name="Altermark B."/>
            <person name="Li C."/>
            <person name="Kuhnert E."/>
            <person name="Cox R.J."/>
            <person name="Crous P.W."/>
            <person name="Spatafora J.W."/>
            <person name="Lail K."/>
            <person name="Amirebrahimi M."/>
            <person name="Lipzen A."/>
            <person name="Pangilinan J."/>
            <person name="Andreopoulos W."/>
            <person name="Hayes R.D."/>
            <person name="Ng V."/>
            <person name="Grigoriev I.V."/>
            <person name="Jackson S.A."/>
            <person name="Sutton T.D.S."/>
            <person name="Dobson A.D.W."/>
            <person name="Rama T."/>
        </authorList>
    </citation>
    <scope>NUCLEOTIDE SEQUENCE</scope>
    <source>
        <strain evidence="11">TRa018bII</strain>
    </source>
</reference>
<dbReference type="InterPro" id="IPR027417">
    <property type="entry name" value="P-loop_NTPase"/>
</dbReference>
<dbReference type="InterPro" id="IPR003593">
    <property type="entry name" value="AAA+_ATPase"/>
</dbReference>
<gene>
    <name evidence="11" type="ORF">BJ875DRAFT_523670</name>
</gene>
<protein>
    <submittedName>
        <fullName evidence="11">P-loop containing nucleoside triphosphate hydrolase protein</fullName>
    </submittedName>
</protein>
<dbReference type="Pfam" id="PF00005">
    <property type="entry name" value="ABC_tran"/>
    <property type="match status" value="2"/>
</dbReference>
<evidence type="ECO:0000259" key="9">
    <source>
        <dbReference type="PROSITE" id="PS50893"/>
    </source>
</evidence>
<evidence type="ECO:0000256" key="2">
    <source>
        <dbReference type="ARBA" id="ARBA00022448"/>
    </source>
</evidence>
<dbReference type="InterPro" id="IPR056227">
    <property type="entry name" value="TMD0_ABC"/>
</dbReference>
<organism evidence="11 12">
    <name type="scientific">Amylocarpus encephaloides</name>
    <dbReference type="NCBI Taxonomy" id="45428"/>
    <lineage>
        <taxon>Eukaryota</taxon>
        <taxon>Fungi</taxon>
        <taxon>Dikarya</taxon>
        <taxon>Ascomycota</taxon>
        <taxon>Pezizomycotina</taxon>
        <taxon>Leotiomycetes</taxon>
        <taxon>Helotiales</taxon>
        <taxon>Helotiales incertae sedis</taxon>
        <taxon>Amylocarpus</taxon>
    </lineage>
</organism>
<feature type="transmembrane region" description="Helical" evidence="8">
    <location>
        <begin position="881"/>
        <end position="903"/>
    </location>
</feature>
<feature type="transmembrane region" description="Helical" evidence="8">
    <location>
        <begin position="315"/>
        <end position="338"/>
    </location>
</feature>
<dbReference type="PROSITE" id="PS50929">
    <property type="entry name" value="ABC_TM1F"/>
    <property type="match status" value="2"/>
</dbReference>
<dbReference type="Gene3D" id="1.20.1560.10">
    <property type="entry name" value="ABC transporter type 1, transmembrane domain"/>
    <property type="match status" value="2"/>
</dbReference>
<feature type="transmembrane region" description="Helical" evidence="8">
    <location>
        <begin position="410"/>
        <end position="430"/>
    </location>
</feature>
<keyword evidence="3 8" id="KW-0812">Transmembrane</keyword>
<keyword evidence="6 8" id="KW-1133">Transmembrane helix</keyword>
<evidence type="ECO:0000256" key="1">
    <source>
        <dbReference type="ARBA" id="ARBA00004141"/>
    </source>
</evidence>
<keyword evidence="4" id="KW-0547">Nucleotide-binding</keyword>
<dbReference type="Pfam" id="PF00664">
    <property type="entry name" value="ABC_membrane"/>
    <property type="match status" value="1"/>
</dbReference>
<dbReference type="InterPro" id="IPR044726">
    <property type="entry name" value="ABCC_6TM_D2"/>
</dbReference>
<feature type="transmembrane region" description="Helical" evidence="8">
    <location>
        <begin position="525"/>
        <end position="543"/>
    </location>
</feature>
<name>A0A9P7Y8X3_9HELO</name>
<feature type="transmembrane region" description="Helical" evidence="8">
    <location>
        <begin position="493"/>
        <end position="513"/>
    </location>
</feature>
<evidence type="ECO:0000259" key="10">
    <source>
        <dbReference type="PROSITE" id="PS50929"/>
    </source>
</evidence>
<dbReference type="GO" id="GO:0016020">
    <property type="term" value="C:membrane"/>
    <property type="evidence" value="ECO:0007669"/>
    <property type="project" value="UniProtKB-SubCell"/>
</dbReference>
<feature type="domain" description="ABC transmembrane type-1" evidence="10">
    <location>
        <begin position="891"/>
        <end position="1170"/>
    </location>
</feature>
<keyword evidence="12" id="KW-1185">Reference proteome</keyword>
<dbReference type="PROSITE" id="PS00211">
    <property type="entry name" value="ABC_TRANSPORTER_1"/>
    <property type="match status" value="2"/>
</dbReference>
<dbReference type="GO" id="GO:0016887">
    <property type="term" value="F:ATP hydrolysis activity"/>
    <property type="evidence" value="ECO:0007669"/>
    <property type="project" value="InterPro"/>
</dbReference>
<dbReference type="FunFam" id="1.20.1560.10:FF:000066">
    <property type="entry name" value="ABC multidrug transporter (Eurofung)"/>
    <property type="match status" value="1"/>
</dbReference>
<keyword evidence="11" id="KW-0378">Hydrolase</keyword>
<feature type="transmembrane region" description="Helical" evidence="8">
    <location>
        <begin position="973"/>
        <end position="992"/>
    </location>
</feature>
<dbReference type="PANTHER" id="PTHR24223">
    <property type="entry name" value="ATP-BINDING CASSETTE SUB-FAMILY C"/>
    <property type="match status" value="1"/>
</dbReference>
<evidence type="ECO:0000256" key="6">
    <source>
        <dbReference type="ARBA" id="ARBA00022989"/>
    </source>
</evidence>
<dbReference type="Pfam" id="PF24357">
    <property type="entry name" value="TMD0_ABC"/>
    <property type="match status" value="1"/>
</dbReference>
<comment type="caution">
    <text evidence="11">The sequence shown here is derived from an EMBL/GenBank/DDBJ whole genome shotgun (WGS) entry which is preliminary data.</text>
</comment>
<keyword evidence="5" id="KW-0067">ATP-binding</keyword>
<dbReference type="CDD" id="cd18579">
    <property type="entry name" value="ABC_6TM_ABCC_D1"/>
    <property type="match status" value="1"/>
</dbReference>
<feature type="domain" description="ABC transporter" evidence="9">
    <location>
        <begin position="1226"/>
        <end position="1482"/>
    </location>
</feature>
<evidence type="ECO:0000256" key="8">
    <source>
        <dbReference type="SAM" id="Phobius"/>
    </source>
</evidence>
<dbReference type="InterPro" id="IPR003439">
    <property type="entry name" value="ABC_transporter-like_ATP-bd"/>
</dbReference>
<dbReference type="PROSITE" id="PS50893">
    <property type="entry name" value="ABC_TRANSPORTER_2"/>
    <property type="match status" value="2"/>
</dbReference>